<keyword evidence="6" id="KW-1185">Reference proteome</keyword>
<keyword evidence="1" id="KW-0175">Coiled coil</keyword>
<proteinExistence type="predicted"/>
<dbReference type="PANTHER" id="PTHR15715:SF46">
    <property type="entry name" value="TO VACUOLE TARGETING VPS64, PUTATIVE (AFU_ORTHOLOGUE AFUA_2G02420)-RELATED"/>
    <property type="match status" value="1"/>
</dbReference>
<feature type="compositionally biased region" description="Polar residues" evidence="2">
    <location>
        <begin position="99"/>
        <end position="116"/>
    </location>
</feature>
<dbReference type="CDD" id="cd22679">
    <property type="entry name" value="FHA_SLMAP"/>
    <property type="match status" value="1"/>
</dbReference>
<dbReference type="Gene3D" id="2.60.200.20">
    <property type="match status" value="1"/>
</dbReference>
<keyword evidence="3" id="KW-0812">Transmembrane</keyword>
<reference evidence="6" key="1">
    <citation type="journal article" date="2017" name="Nat. Microbiol.">
        <title>Global analysis of biosynthetic gene clusters reveals vast potential of secondary metabolite production in Penicillium species.</title>
        <authorList>
            <person name="Nielsen J.C."/>
            <person name="Grijseels S."/>
            <person name="Prigent S."/>
            <person name="Ji B."/>
            <person name="Dainat J."/>
            <person name="Nielsen K.F."/>
            <person name="Frisvad J.C."/>
            <person name="Workman M."/>
            <person name="Nielsen J."/>
        </authorList>
    </citation>
    <scope>NUCLEOTIDE SEQUENCE [LARGE SCALE GENOMIC DNA]</scope>
    <source>
        <strain evidence="6">IBT 4502</strain>
    </source>
</reference>
<evidence type="ECO:0000259" key="4">
    <source>
        <dbReference type="PROSITE" id="PS50006"/>
    </source>
</evidence>
<feature type="coiled-coil region" evidence="1">
    <location>
        <begin position="501"/>
        <end position="549"/>
    </location>
</feature>
<keyword evidence="3" id="KW-0472">Membrane</keyword>
<feature type="region of interest" description="Disordered" evidence="2">
    <location>
        <begin position="549"/>
        <end position="568"/>
    </location>
</feature>
<dbReference type="InterPro" id="IPR008984">
    <property type="entry name" value="SMAD_FHA_dom_sf"/>
</dbReference>
<feature type="compositionally biased region" description="Basic and acidic residues" evidence="2">
    <location>
        <begin position="657"/>
        <end position="672"/>
    </location>
</feature>
<accession>A0A1V6P5K2</accession>
<sequence length="758" mass="82881">MTAVASPPSVESGSRLGWYNSSNGGEGALSSVNADDVSRMFMPRKHVQRSNSSSSLGSNSSTSSTSTVTAPSQDTHATQNSASESENWPSSKKKHSKNIWPSSKSEPVSGVTNARSQAVPAFSSGPSASSTMSAMHQPSNIVPSQQMPQSSQQNGIRAPTGLPSENPAILILLPMNGTFDRKQINVPYYPEVLRIGRQTNAKTVPTPLNGFFDSKVLSRQHAEVWADKSGKIWIRDVKSSNGTFVNGHRLSPENRESEPHELRESDTLELGIDIVSEDQSTIVHHKVSSKVEHAGTYGTAPSILDLNFGDLDPASGGGLLPSPLSQPLSHMRGRAGSNASSRSAQSVTSNQLNALHQQRQMNYWNSPISIEQVVKRLTGELKSAKQQTTDLSQADEFLTTIMKPGYAEKEKLMKPSPLENNAHRQMNGRPKMPRVDSFSRFSDPPAPPPQQPLPEKPDALSRSASESFSPLKRSDTEKPKSGTGSPVSRDSSQILNLIEALSSAKREIETHGTRVKELENMLFQEQAARKLAEEKVNELEMRSLDVEEVNAENGVLPPSESGVDGKKEQDDIEAAVQVNGIHPSETPIPDDSQVDALVEDKSAELQTRLESMMEEMAEMRKQMASFKHRAEKAEDETTESRKSLNEMIETLRQERAEKASAMALDKKTDREPSNGLAEQSLTSDDSPTDSKTKTPSMQGFDPIISQNKDMDAAVTAFATQRHRYNYVEEVSPYASMFGVVLLGVGLMAYLNGWQKMDK</sequence>
<evidence type="ECO:0000256" key="3">
    <source>
        <dbReference type="SAM" id="Phobius"/>
    </source>
</evidence>
<evidence type="ECO:0000256" key="1">
    <source>
        <dbReference type="SAM" id="Coils"/>
    </source>
</evidence>
<gene>
    <name evidence="5" type="ORF">PENPOL_c001G07155</name>
</gene>
<dbReference type="InterPro" id="IPR000253">
    <property type="entry name" value="FHA_dom"/>
</dbReference>
<keyword evidence="3" id="KW-1133">Transmembrane helix</keyword>
<evidence type="ECO:0000313" key="5">
    <source>
        <dbReference type="EMBL" id="OQD72270.1"/>
    </source>
</evidence>
<dbReference type="STRING" id="60169.A0A1V6P5K2"/>
<organism evidence="5 6">
    <name type="scientific">Penicillium polonicum</name>
    <dbReference type="NCBI Taxonomy" id="60169"/>
    <lineage>
        <taxon>Eukaryota</taxon>
        <taxon>Fungi</taxon>
        <taxon>Dikarya</taxon>
        <taxon>Ascomycota</taxon>
        <taxon>Pezizomycotina</taxon>
        <taxon>Eurotiomycetes</taxon>
        <taxon>Eurotiomycetidae</taxon>
        <taxon>Eurotiales</taxon>
        <taxon>Aspergillaceae</taxon>
        <taxon>Penicillium</taxon>
    </lineage>
</organism>
<dbReference type="EMBL" id="MDYM01000001">
    <property type="protein sequence ID" value="OQD72270.1"/>
    <property type="molecule type" value="Genomic_DNA"/>
</dbReference>
<feature type="region of interest" description="Disordered" evidence="2">
    <location>
        <begin position="657"/>
        <end position="703"/>
    </location>
</feature>
<feature type="compositionally biased region" description="Low complexity" evidence="2">
    <location>
        <begin position="118"/>
        <end position="134"/>
    </location>
</feature>
<dbReference type="Pfam" id="PF00498">
    <property type="entry name" value="FHA"/>
    <property type="match status" value="1"/>
</dbReference>
<dbReference type="SUPFAM" id="SSF49879">
    <property type="entry name" value="SMAD/FHA domain"/>
    <property type="match status" value="1"/>
</dbReference>
<dbReference type="SMART" id="SM00240">
    <property type="entry name" value="FHA"/>
    <property type="match status" value="1"/>
</dbReference>
<dbReference type="OrthoDB" id="687730at2759"/>
<feature type="domain" description="FHA" evidence="4">
    <location>
        <begin position="193"/>
        <end position="250"/>
    </location>
</feature>
<feature type="region of interest" description="Disordered" evidence="2">
    <location>
        <begin position="1"/>
        <end position="162"/>
    </location>
</feature>
<feature type="compositionally biased region" description="Polar residues" evidence="2">
    <location>
        <begin position="68"/>
        <end position="90"/>
    </location>
</feature>
<feature type="compositionally biased region" description="Pro residues" evidence="2">
    <location>
        <begin position="444"/>
        <end position="454"/>
    </location>
</feature>
<feature type="compositionally biased region" description="Polar residues" evidence="2">
    <location>
        <begin position="482"/>
        <end position="494"/>
    </location>
</feature>
<dbReference type="Proteomes" id="UP000191408">
    <property type="component" value="Unassembled WGS sequence"/>
</dbReference>
<dbReference type="PANTHER" id="PTHR15715">
    <property type="entry name" value="CENTROSOMAL PROTEIN OF 170 KDA"/>
    <property type="match status" value="1"/>
</dbReference>
<name>A0A1V6P5K2_PENPO</name>
<evidence type="ECO:0000313" key="6">
    <source>
        <dbReference type="Proteomes" id="UP000191408"/>
    </source>
</evidence>
<feature type="region of interest" description="Disordered" evidence="2">
    <location>
        <begin position="317"/>
        <end position="349"/>
    </location>
</feature>
<dbReference type="GO" id="GO:0005737">
    <property type="term" value="C:cytoplasm"/>
    <property type="evidence" value="ECO:0007669"/>
    <property type="project" value="TreeGrafter"/>
</dbReference>
<dbReference type="AlphaFoldDB" id="A0A1V6P5K2"/>
<protein>
    <recommendedName>
        <fullName evidence="4">FHA domain-containing protein</fullName>
    </recommendedName>
</protein>
<evidence type="ECO:0000256" key="2">
    <source>
        <dbReference type="SAM" id="MobiDB-lite"/>
    </source>
</evidence>
<feature type="compositionally biased region" description="Low complexity" evidence="2">
    <location>
        <begin position="50"/>
        <end position="67"/>
    </location>
</feature>
<feature type="compositionally biased region" description="Low complexity" evidence="2">
    <location>
        <begin position="143"/>
        <end position="153"/>
    </location>
</feature>
<dbReference type="PROSITE" id="PS50006">
    <property type="entry name" value="FHA_DOMAIN"/>
    <property type="match status" value="1"/>
</dbReference>
<feature type="compositionally biased region" description="Polar residues" evidence="2">
    <location>
        <begin position="676"/>
        <end position="685"/>
    </location>
</feature>
<feature type="transmembrane region" description="Helical" evidence="3">
    <location>
        <begin position="730"/>
        <end position="750"/>
    </location>
</feature>
<comment type="caution">
    <text evidence="5">The sequence shown here is derived from an EMBL/GenBank/DDBJ whole genome shotgun (WGS) entry which is preliminary data.</text>
</comment>
<feature type="region of interest" description="Disordered" evidence="2">
    <location>
        <begin position="618"/>
        <end position="642"/>
    </location>
</feature>
<feature type="region of interest" description="Disordered" evidence="2">
    <location>
        <begin position="409"/>
        <end position="494"/>
    </location>
</feature>
<dbReference type="InterPro" id="IPR051176">
    <property type="entry name" value="Cent_Immune-Sig_Mod"/>
</dbReference>